<accession>A0AAE0D8P2</accession>
<organism evidence="1 2">
    <name type="scientific">Colletotrichum kahawae</name>
    <name type="common">Coffee berry disease fungus</name>
    <dbReference type="NCBI Taxonomy" id="34407"/>
    <lineage>
        <taxon>Eukaryota</taxon>
        <taxon>Fungi</taxon>
        <taxon>Dikarya</taxon>
        <taxon>Ascomycota</taxon>
        <taxon>Pezizomycotina</taxon>
        <taxon>Sordariomycetes</taxon>
        <taxon>Hypocreomycetidae</taxon>
        <taxon>Glomerellales</taxon>
        <taxon>Glomerellaceae</taxon>
        <taxon>Colletotrichum</taxon>
        <taxon>Colletotrichum gloeosporioides species complex</taxon>
    </lineage>
</organism>
<evidence type="ECO:0000313" key="1">
    <source>
        <dbReference type="EMBL" id="KAK2761029.1"/>
    </source>
</evidence>
<proteinExistence type="predicted"/>
<gene>
    <name evidence="1" type="ORF">CKAH01_16424</name>
</gene>
<dbReference type="AlphaFoldDB" id="A0AAE0D8P2"/>
<evidence type="ECO:0000313" key="2">
    <source>
        <dbReference type="Proteomes" id="UP001281614"/>
    </source>
</evidence>
<dbReference type="Proteomes" id="UP001281614">
    <property type="component" value="Unassembled WGS sequence"/>
</dbReference>
<sequence length="85" mass="9394">MRNKFIAHCVTVKHGEDRDKSPSGSIPLTVALGRVAKFKQEPGERVQEFAPERAVMSAIRAKIDGFPREVRRAAGISSYDPGLEE</sequence>
<keyword evidence="2" id="KW-1185">Reference proteome</keyword>
<dbReference type="EMBL" id="VYYT01000166">
    <property type="protein sequence ID" value="KAK2761029.1"/>
    <property type="molecule type" value="Genomic_DNA"/>
</dbReference>
<reference evidence="1" key="1">
    <citation type="submission" date="2023-02" db="EMBL/GenBank/DDBJ databases">
        <title>Colletotrichum kahawae CIFC_Que2 genome sequencing and assembly.</title>
        <authorList>
            <person name="Baroncelli R."/>
        </authorList>
    </citation>
    <scope>NUCLEOTIDE SEQUENCE</scope>
    <source>
        <strain evidence="1">CIFC_Que2</strain>
    </source>
</reference>
<comment type="caution">
    <text evidence="1">The sequence shown here is derived from an EMBL/GenBank/DDBJ whole genome shotgun (WGS) entry which is preliminary data.</text>
</comment>
<protein>
    <submittedName>
        <fullName evidence="1">Uncharacterized protein</fullName>
    </submittedName>
</protein>
<name>A0AAE0D8P2_COLKA</name>